<evidence type="ECO:0008006" key="3">
    <source>
        <dbReference type="Google" id="ProtNLM"/>
    </source>
</evidence>
<gene>
    <name evidence="1" type="ORF">ACFQE5_19160</name>
</gene>
<dbReference type="Gene3D" id="3.40.50.720">
    <property type="entry name" value="NAD(P)-binding Rossmann-like Domain"/>
    <property type="match status" value="1"/>
</dbReference>
<dbReference type="RefSeq" id="WP_379586912.1">
    <property type="nucleotide sequence ID" value="NZ_JBHSQW010000039.1"/>
</dbReference>
<organism evidence="1 2">
    <name type="scientific">Pseudonocardia hispaniensis</name>
    <dbReference type="NCBI Taxonomy" id="904933"/>
    <lineage>
        <taxon>Bacteria</taxon>
        <taxon>Bacillati</taxon>
        <taxon>Actinomycetota</taxon>
        <taxon>Actinomycetes</taxon>
        <taxon>Pseudonocardiales</taxon>
        <taxon>Pseudonocardiaceae</taxon>
        <taxon>Pseudonocardia</taxon>
    </lineage>
</organism>
<evidence type="ECO:0000313" key="2">
    <source>
        <dbReference type="Proteomes" id="UP001596302"/>
    </source>
</evidence>
<reference evidence="2" key="1">
    <citation type="journal article" date="2019" name="Int. J. Syst. Evol. Microbiol.">
        <title>The Global Catalogue of Microorganisms (GCM) 10K type strain sequencing project: providing services to taxonomists for standard genome sequencing and annotation.</title>
        <authorList>
            <consortium name="The Broad Institute Genomics Platform"/>
            <consortium name="The Broad Institute Genome Sequencing Center for Infectious Disease"/>
            <person name="Wu L."/>
            <person name="Ma J."/>
        </authorList>
    </citation>
    <scope>NUCLEOTIDE SEQUENCE [LARGE SCALE GENOMIC DNA]</scope>
    <source>
        <strain evidence="2">CCM 8391</strain>
    </source>
</reference>
<proteinExistence type="predicted"/>
<dbReference type="Proteomes" id="UP001596302">
    <property type="component" value="Unassembled WGS sequence"/>
</dbReference>
<keyword evidence="2" id="KW-1185">Reference proteome</keyword>
<evidence type="ECO:0000313" key="1">
    <source>
        <dbReference type="EMBL" id="MFC5996327.1"/>
    </source>
</evidence>
<accession>A0ABW1J6X4</accession>
<protein>
    <recommendedName>
        <fullName evidence="3">Type III secretion system (T3SS) SseB-like protein</fullName>
    </recommendedName>
</protein>
<comment type="caution">
    <text evidence="1">The sequence shown here is derived from an EMBL/GenBank/DDBJ whole genome shotgun (WGS) entry which is preliminary data.</text>
</comment>
<sequence length="264" mass="27619">MTAPRRLRPGVALFDVPGQGSAIRGADGELRRVALPADRIAGLHRWWAGRGGAPPAELEAFAAAGHLGERLPWPLDRRRVLVLGGAQALIQALGAAGADPYPLDVPIDPVKIAALEPAAVCAVHDGPAPAWWSTLDPILDDGIAWLRAGVEGRHLIIEPIAEDPGDVSHADVRARRLAAAGSAHPHLAAYWAAAAPEPLDEAEWTLVAALLAAELRAWALGASPAVTGVLVPSVWPARRRLRVVDLDTAAIADHPVLPVPVSAP</sequence>
<name>A0ABW1J6X4_9PSEU</name>
<dbReference type="EMBL" id="JBHSQW010000039">
    <property type="protein sequence ID" value="MFC5996327.1"/>
    <property type="molecule type" value="Genomic_DNA"/>
</dbReference>